<protein>
    <recommendedName>
        <fullName evidence="3">Glutathione synthetase-like protein</fullName>
    </recommendedName>
</protein>
<dbReference type="PANTHER" id="PTHR39217:SF1">
    <property type="entry name" value="GLUTATHIONE SYNTHETASE"/>
    <property type="match status" value="1"/>
</dbReference>
<keyword evidence="2" id="KW-1185">Reference proteome</keyword>
<dbReference type="Gene3D" id="3.30.470.20">
    <property type="entry name" value="ATP-grasp fold, B domain"/>
    <property type="match status" value="1"/>
</dbReference>
<dbReference type="GO" id="GO:0005524">
    <property type="term" value="F:ATP binding"/>
    <property type="evidence" value="ECO:0007669"/>
    <property type="project" value="InterPro"/>
</dbReference>
<evidence type="ECO:0000313" key="1">
    <source>
        <dbReference type="EMBL" id="TDO48493.1"/>
    </source>
</evidence>
<comment type="caution">
    <text evidence="1">The sequence shown here is derived from an EMBL/GenBank/DDBJ whole genome shotgun (WGS) entry which is preliminary data.</text>
</comment>
<accession>A0A4R6KIK8</accession>
<dbReference type="Gene3D" id="3.40.50.20">
    <property type="match status" value="1"/>
</dbReference>
<dbReference type="InterPro" id="IPR053191">
    <property type="entry name" value="DcsG_Biosynth_Enzyme"/>
</dbReference>
<proteinExistence type="predicted"/>
<evidence type="ECO:0000313" key="2">
    <source>
        <dbReference type="Proteomes" id="UP000295388"/>
    </source>
</evidence>
<dbReference type="AlphaFoldDB" id="A0A4R6KIK8"/>
<dbReference type="SUPFAM" id="SSF56059">
    <property type="entry name" value="Glutathione synthetase ATP-binding domain-like"/>
    <property type="match status" value="1"/>
</dbReference>
<dbReference type="Gene3D" id="3.30.1490.20">
    <property type="entry name" value="ATP-grasp fold, A domain"/>
    <property type="match status" value="1"/>
</dbReference>
<dbReference type="Proteomes" id="UP000295388">
    <property type="component" value="Unassembled WGS sequence"/>
</dbReference>
<gene>
    <name evidence="1" type="ORF">EV643_107122</name>
</gene>
<dbReference type="InterPro" id="IPR013815">
    <property type="entry name" value="ATP_grasp_subdomain_1"/>
</dbReference>
<dbReference type="PANTHER" id="PTHR39217">
    <property type="match status" value="1"/>
</dbReference>
<name>A0A4R6KIK8_9ACTN</name>
<dbReference type="EMBL" id="SNWQ01000007">
    <property type="protein sequence ID" value="TDO48493.1"/>
    <property type="molecule type" value="Genomic_DNA"/>
</dbReference>
<reference evidence="1 2" key="1">
    <citation type="submission" date="2019-03" db="EMBL/GenBank/DDBJ databases">
        <title>Genomic Encyclopedia of Type Strains, Phase III (KMG-III): the genomes of soil and plant-associated and newly described type strains.</title>
        <authorList>
            <person name="Whitman W."/>
        </authorList>
    </citation>
    <scope>NUCLEOTIDE SEQUENCE [LARGE SCALE GENOMIC DNA]</scope>
    <source>
        <strain evidence="1 2">VKM Ac-2527</strain>
    </source>
</reference>
<dbReference type="RefSeq" id="WP_133800918.1">
    <property type="nucleotide sequence ID" value="NZ_SNWQ01000007.1"/>
</dbReference>
<dbReference type="OrthoDB" id="3373978at2"/>
<organism evidence="1 2">
    <name type="scientific">Kribbella caucasensis</name>
    <dbReference type="NCBI Taxonomy" id="2512215"/>
    <lineage>
        <taxon>Bacteria</taxon>
        <taxon>Bacillati</taxon>
        <taxon>Actinomycetota</taxon>
        <taxon>Actinomycetes</taxon>
        <taxon>Propionibacteriales</taxon>
        <taxon>Kribbellaceae</taxon>
        <taxon>Kribbella</taxon>
    </lineage>
</organism>
<sequence>MTVRIALATCAAHPDLHEDDFPLVDALRAAGLDPVAEVWTDPSVDWSSYDGVLLRSVWDYHKRYDEFTGWLDLLDKGGVQVFNDTDLIRWNADKRYLLDLRERGVAIVPSQVAAGACLREVVAGLTGQEIVIKPTVSALAHNTIRGVAGSPELDQAIDGLPDAVYLVQPFQPEIVTDGECSLIYLGGTYSHAVVQRPAAGDYRVQFEHGGSVEPVDPPAAVREAAEAALTAAPTRTTPIYARVDGILKAGRFLLMELELIEPYLFLPQHPSATNRLAAVVAERVTAGCRS</sequence>
<evidence type="ECO:0008006" key="3">
    <source>
        <dbReference type="Google" id="ProtNLM"/>
    </source>
</evidence>